<dbReference type="PROSITE" id="PS51752">
    <property type="entry name" value="JACALIN_LECTIN"/>
    <property type="match status" value="1"/>
</dbReference>
<dbReference type="InterPro" id="IPR054586">
    <property type="entry name" value="MACPF_1_fungal"/>
</dbReference>
<dbReference type="SMART" id="SM00915">
    <property type="entry name" value="Jacalin"/>
    <property type="match status" value="1"/>
</dbReference>
<dbReference type="InterPro" id="IPR036404">
    <property type="entry name" value="Jacalin-like_lectin_dom_sf"/>
</dbReference>
<dbReference type="SUPFAM" id="SSF51101">
    <property type="entry name" value="Mannose-binding lectins"/>
    <property type="match status" value="2"/>
</dbReference>
<dbReference type="Pfam" id="PF01419">
    <property type="entry name" value="Jacalin"/>
    <property type="match status" value="2"/>
</dbReference>
<dbReference type="InterPro" id="IPR052321">
    <property type="entry name" value="PolyBind_ProtTraffic"/>
</dbReference>
<dbReference type="Gene3D" id="2.100.10.30">
    <property type="entry name" value="Jacalin-like lectin domain"/>
    <property type="match status" value="2"/>
</dbReference>
<dbReference type="PANTHER" id="PTHR33589:SF3">
    <property type="entry name" value="ZYMOGEN GRANULE MEMBRANE PROTEIN 16-LIKE"/>
    <property type="match status" value="1"/>
</dbReference>
<dbReference type="PANTHER" id="PTHR33589">
    <property type="entry name" value="OS11G0524900 PROTEIN"/>
    <property type="match status" value="1"/>
</dbReference>
<organism evidence="4 5">
    <name type="scientific">Thanatephorus cucumeris (strain AG1-IB / isolate 7/3/14)</name>
    <name type="common">Lettuce bottom rot fungus</name>
    <name type="synonym">Rhizoctonia solani</name>
    <dbReference type="NCBI Taxonomy" id="1108050"/>
    <lineage>
        <taxon>Eukaryota</taxon>
        <taxon>Fungi</taxon>
        <taxon>Dikarya</taxon>
        <taxon>Basidiomycota</taxon>
        <taxon>Agaricomycotina</taxon>
        <taxon>Agaricomycetes</taxon>
        <taxon>Cantharellales</taxon>
        <taxon>Ceratobasidiaceae</taxon>
        <taxon>Rhizoctonia</taxon>
        <taxon>Rhizoctonia solani AG-1</taxon>
    </lineage>
</organism>
<evidence type="ECO:0000256" key="2">
    <source>
        <dbReference type="ARBA" id="ARBA00022734"/>
    </source>
</evidence>
<evidence type="ECO:0000259" key="3">
    <source>
        <dbReference type="PROSITE" id="PS51752"/>
    </source>
</evidence>
<feature type="domain" description="Jacalin-type lectin" evidence="3">
    <location>
        <begin position="457"/>
        <end position="604"/>
    </location>
</feature>
<dbReference type="Pfam" id="PF22693">
    <property type="entry name" value="MACPF_1"/>
    <property type="match status" value="1"/>
</dbReference>
<evidence type="ECO:0000313" key="5">
    <source>
        <dbReference type="Proteomes" id="UP000059188"/>
    </source>
</evidence>
<dbReference type="Proteomes" id="UP000059188">
    <property type="component" value="Unassembled WGS sequence"/>
</dbReference>
<gene>
    <name evidence="4" type="ORF">RSOLAG1IB_11748</name>
</gene>
<dbReference type="EMBL" id="LN679277">
    <property type="protein sequence ID" value="CEL54657.1"/>
    <property type="molecule type" value="Genomic_DNA"/>
</dbReference>
<sequence>MSNQAEDKATTSFWSILQKEKPSEVSFEYGLRRPDDSDYVLPEDSDFLRGFTFNGPNGPYKCSRQVSRIRSVAIYSLQRCSEISTEEFYPTNDRDARYVHMGWAAPSELRPGPMDAMYGVPRTPSNQNGLVCRRMVIHRWTISCRKEDLEPTKEFVKAVEEVFKLSNATEQKDALREIFAAWGEMVPLCAVIGASLAATGTLVAKQTLTGDTNTFRPPNRGPDVMQMVDQNLDITGNFERRFESRIQGGFPEIFSKSGFNAWLTDVANFNSSPTWEVVKVNRGASIIDILPQELQQKVNRALSQQNSIWRTPSILPPIPLDFDGASLGVKDIKQINIWYDGSGVNDFSIVYVDGTIAGPYGKGKTSPMSDSLLLARGEFITDIFAWNNGSAIVAIQFTKNTHQLSPRYGIHVGWGDLNIFTAGGSALLGLSGSNNTNYVRQLQGVWHSGNKQDDYRAIATSTIGTGNGTMFNDYRFLGHPPTSRISAIQYRNTAQVIAQFQVTYSSSRNGTQIKETTPIRGTDAGARDTWILEDDEYITQVSGRYNGTAIYRLEFTTNKGITKRIGQEFGEWFTVLPPKKGMILYYLLGKTIGYIQTLTFVWGAPPLKEEDA</sequence>
<protein>
    <recommendedName>
        <fullName evidence="3">Jacalin-type lectin domain-containing protein</fullName>
    </recommendedName>
</protein>
<accession>A0A0B7FEM8</accession>
<evidence type="ECO:0000256" key="1">
    <source>
        <dbReference type="ARBA" id="ARBA00022729"/>
    </source>
</evidence>
<reference evidence="4 5" key="1">
    <citation type="submission" date="2014-11" db="EMBL/GenBank/DDBJ databases">
        <authorList>
            <person name="Wibberg Daniel"/>
        </authorList>
    </citation>
    <scope>NUCLEOTIDE SEQUENCE [LARGE SCALE GENOMIC DNA]</scope>
    <source>
        <strain evidence="4">Rhizoctonia solani AG1-IB 7/3/14</strain>
    </source>
</reference>
<dbReference type="GO" id="GO:0030246">
    <property type="term" value="F:carbohydrate binding"/>
    <property type="evidence" value="ECO:0007669"/>
    <property type="project" value="UniProtKB-KW"/>
</dbReference>
<keyword evidence="1" id="KW-0732">Signal</keyword>
<dbReference type="AlphaFoldDB" id="A0A0B7FEM8"/>
<evidence type="ECO:0000313" key="4">
    <source>
        <dbReference type="EMBL" id="CEL54657.1"/>
    </source>
</evidence>
<keyword evidence="2" id="KW-0430">Lectin</keyword>
<name>A0A0B7FEM8_THACB</name>
<proteinExistence type="predicted"/>
<keyword evidence="5" id="KW-1185">Reference proteome</keyword>
<dbReference type="InterPro" id="IPR001229">
    <property type="entry name" value="Jacalin-like_lectin_dom"/>
</dbReference>